<comment type="similarity">
    <text evidence="2">Belongs to the MoaE family.</text>
</comment>
<accession>A0ABV7UTT9</accession>
<evidence type="ECO:0000256" key="7">
    <source>
        <dbReference type="ARBA" id="ARBA00029745"/>
    </source>
</evidence>
<evidence type="ECO:0000256" key="11">
    <source>
        <dbReference type="ARBA" id="ARBA00049878"/>
    </source>
</evidence>
<evidence type="ECO:0000256" key="1">
    <source>
        <dbReference type="ARBA" id="ARBA00005046"/>
    </source>
</evidence>
<dbReference type="Pfam" id="PF02391">
    <property type="entry name" value="MoaE"/>
    <property type="match status" value="1"/>
</dbReference>
<dbReference type="PANTHER" id="PTHR23404">
    <property type="entry name" value="MOLYBDOPTERIN SYNTHASE RELATED"/>
    <property type="match status" value="1"/>
</dbReference>
<evidence type="ECO:0000256" key="2">
    <source>
        <dbReference type="ARBA" id="ARBA00005426"/>
    </source>
</evidence>
<sequence>MNTGMPRFSLSPEAFEIAPLRDALGDARAGAFAAFEGRVRNHNDGRSVDGLHYEAYVALAETEGERVLAEAIERFDILDARCVHRTGDLAIGDLAVWVGVTAAHRDAAFAACRYVIDEVKARVPIWKRERYAEGDEDWRHP</sequence>
<dbReference type="InterPro" id="IPR036563">
    <property type="entry name" value="MoaE_sf"/>
</dbReference>
<evidence type="ECO:0000256" key="5">
    <source>
        <dbReference type="ARBA" id="ARBA00023150"/>
    </source>
</evidence>
<dbReference type="EMBL" id="JBHRYF010000004">
    <property type="protein sequence ID" value="MFC3659943.1"/>
    <property type="molecule type" value="Genomic_DNA"/>
</dbReference>
<name>A0ABV7UTT9_9GAMM</name>
<protein>
    <recommendedName>
        <fullName evidence="4">Molybdopterin synthase catalytic subunit</fullName>
        <ecNumber evidence="3">2.8.1.12</ecNumber>
    </recommendedName>
    <alternativeName>
        <fullName evidence="9">MPT synthase subunit 2</fullName>
    </alternativeName>
    <alternativeName>
        <fullName evidence="7">Molybdenum cofactor biosynthesis protein E</fullName>
    </alternativeName>
    <alternativeName>
        <fullName evidence="8">Molybdopterin-converting factor large subunit</fullName>
    </alternativeName>
    <alternativeName>
        <fullName evidence="10">Molybdopterin-converting factor subunit 2</fullName>
    </alternativeName>
</protein>
<evidence type="ECO:0000256" key="8">
    <source>
        <dbReference type="ARBA" id="ARBA00030407"/>
    </source>
</evidence>
<dbReference type="SUPFAM" id="SSF54690">
    <property type="entry name" value="Molybdopterin synthase subunit MoaE"/>
    <property type="match status" value="1"/>
</dbReference>
<dbReference type="CDD" id="cd00756">
    <property type="entry name" value="MoaE"/>
    <property type="match status" value="1"/>
</dbReference>
<comment type="pathway">
    <text evidence="1">Cofactor biosynthesis; molybdopterin biosynthesis.</text>
</comment>
<comment type="catalytic activity">
    <reaction evidence="11">
        <text>2 [molybdopterin-synthase sulfur-carrier protein]-C-terminal-Gly-aminoethanethioate + cyclic pyranopterin phosphate + H2O = molybdopterin + 2 [molybdopterin-synthase sulfur-carrier protein]-C-terminal Gly-Gly + 2 H(+)</text>
        <dbReference type="Rhea" id="RHEA:26333"/>
        <dbReference type="Rhea" id="RHEA-COMP:12202"/>
        <dbReference type="Rhea" id="RHEA-COMP:19907"/>
        <dbReference type="ChEBI" id="CHEBI:15377"/>
        <dbReference type="ChEBI" id="CHEBI:15378"/>
        <dbReference type="ChEBI" id="CHEBI:58698"/>
        <dbReference type="ChEBI" id="CHEBI:59648"/>
        <dbReference type="ChEBI" id="CHEBI:90778"/>
        <dbReference type="ChEBI" id="CHEBI:232372"/>
        <dbReference type="EC" id="2.8.1.12"/>
    </reaction>
</comment>
<dbReference type="EC" id="2.8.1.12" evidence="3"/>
<evidence type="ECO:0000313" key="12">
    <source>
        <dbReference type="EMBL" id="MFC3659943.1"/>
    </source>
</evidence>
<comment type="subunit">
    <text evidence="6">Heterotetramer of 2 MoaD subunits and 2 MoaE subunits. Also stable as homodimer. The enzyme changes between these two forms during catalysis.</text>
</comment>
<evidence type="ECO:0000256" key="10">
    <source>
        <dbReference type="ARBA" id="ARBA00032474"/>
    </source>
</evidence>
<reference evidence="13" key="1">
    <citation type="journal article" date="2019" name="Int. J. Syst. Evol. Microbiol.">
        <title>The Global Catalogue of Microorganisms (GCM) 10K type strain sequencing project: providing services to taxonomists for standard genome sequencing and annotation.</title>
        <authorList>
            <consortium name="The Broad Institute Genomics Platform"/>
            <consortium name="The Broad Institute Genome Sequencing Center for Infectious Disease"/>
            <person name="Wu L."/>
            <person name="Ma J."/>
        </authorList>
    </citation>
    <scope>NUCLEOTIDE SEQUENCE [LARGE SCALE GENOMIC DNA]</scope>
    <source>
        <strain evidence="13">KCTC 42211</strain>
    </source>
</reference>
<proteinExistence type="inferred from homology"/>
<dbReference type="InterPro" id="IPR003448">
    <property type="entry name" value="Mopterin_biosynth_MoaE"/>
</dbReference>
<evidence type="ECO:0000313" key="13">
    <source>
        <dbReference type="Proteomes" id="UP001595724"/>
    </source>
</evidence>
<keyword evidence="5" id="KW-0501">Molybdenum cofactor biosynthesis</keyword>
<keyword evidence="13" id="KW-1185">Reference proteome</keyword>
<organism evidence="12 13">
    <name type="scientific">Luteimonas notoginsengisoli</name>
    <dbReference type="NCBI Taxonomy" id="1578200"/>
    <lineage>
        <taxon>Bacteria</taxon>
        <taxon>Pseudomonadati</taxon>
        <taxon>Pseudomonadota</taxon>
        <taxon>Gammaproteobacteria</taxon>
        <taxon>Lysobacterales</taxon>
        <taxon>Lysobacteraceae</taxon>
        <taxon>Luteimonas</taxon>
    </lineage>
</organism>
<comment type="caution">
    <text evidence="12">The sequence shown here is derived from an EMBL/GenBank/DDBJ whole genome shotgun (WGS) entry which is preliminary data.</text>
</comment>
<dbReference type="Gene3D" id="3.90.1170.40">
    <property type="entry name" value="Molybdopterin biosynthesis MoaE subunit"/>
    <property type="match status" value="1"/>
</dbReference>
<evidence type="ECO:0000256" key="3">
    <source>
        <dbReference type="ARBA" id="ARBA00011950"/>
    </source>
</evidence>
<dbReference type="RefSeq" id="WP_386708490.1">
    <property type="nucleotide sequence ID" value="NZ_JBHRYF010000004.1"/>
</dbReference>
<evidence type="ECO:0000256" key="9">
    <source>
        <dbReference type="ARBA" id="ARBA00030781"/>
    </source>
</evidence>
<gene>
    <name evidence="12" type="ORF">ACFOM9_07625</name>
</gene>
<dbReference type="Proteomes" id="UP001595724">
    <property type="component" value="Unassembled WGS sequence"/>
</dbReference>
<evidence type="ECO:0000256" key="4">
    <source>
        <dbReference type="ARBA" id="ARBA00013858"/>
    </source>
</evidence>
<evidence type="ECO:0000256" key="6">
    <source>
        <dbReference type="ARBA" id="ARBA00026066"/>
    </source>
</evidence>